<comment type="caution">
    <text evidence="1">The sequence shown here is derived from an EMBL/GenBank/DDBJ whole genome shotgun (WGS) entry which is preliminary data.</text>
</comment>
<dbReference type="InterPro" id="IPR036188">
    <property type="entry name" value="FAD/NAD-bd_sf"/>
</dbReference>
<accession>A0A813K5R3</accession>
<evidence type="ECO:0000313" key="2">
    <source>
        <dbReference type="Proteomes" id="UP000626109"/>
    </source>
</evidence>
<dbReference type="PANTHER" id="PTHR16128:SF5">
    <property type="entry name" value="FAD_NAD(P)-BINDING OXIDOREDUCTASE FAMILY PROTEIN"/>
    <property type="match status" value="1"/>
</dbReference>
<dbReference type="AlphaFoldDB" id="A0A813K5R3"/>
<dbReference type="Gene3D" id="3.50.50.60">
    <property type="entry name" value="FAD/NAD(P)-binding domain"/>
    <property type="match status" value="1"/>
</dbReference>
<dbReference type="Proteomes" id="UP000626109">
    <property type="component" value="Unassembled WGS sequence"/>
</dbReference>
<dbReference type="EMBL" id="CAJNNW010027561">
    <property type="protein sequence ID" value="CAE8692007.1"/>
    <property type="molecule type" value="Genomic_DNA"/>
</dbReference>
<reference evidence="1" key="1">
    <citation type="submission" date="2021-02" db="EMBL/GenBank/DDBJ databases">
        <authorList>
            <person name="Dougan E. K."/>
            <person name="Rhodes N."/>
            <person name="Thang M."/>
            <person name="Chan C."/>
        </authorList>
    </citation>
    <scope>NUCLEOTIDE SEQUENCE</scope>
</reference>
<dbReference type="PANTHER" id="PTHR16128">
    <property type="entry name" value="FAD/NAD(P)-BINDING OXIDOREDUCTASE FAMILY PROTEIN"/>
    <property type="match status" value="1"/>
</dbReference>
<organism evidence="1 2">
    <name type="scientific">Polarella glacialis</name>
    <name type="common">Dinoflagellate</name>
    <dbReference type="NCBI Taxonomy" id="89957"/>
    <lineage>
        <taxon>Eukaryota</taxon>
        <taxon>Sar</taxon>
        <taxon>Alveolata</taxon>
        <taxon>Dinophyceae</taxon>
        <taxon>Suessiales</taxon>
        <taxon>Suessiaceae</taxon>
        <taxon>Polarella</taxon>
    </lineage>
</organism>
<proteinExistence type="predicted"/>
<sequence>VFLGPATAHIVPVSSKVPLQSQPQPQPQPQLNMQMAMQMASASAAATQPQPQQVDSKQIAMQFVSASKEVQAKMLQDPNIARAILATLAQQPQSASGPSPMAAMLAATLPVPAQSPAAAGKGARVAVVGAGVAGSACTWRLLASKGCHVTVLEMGRGAGGRAGTRHVHEVPGLPDLHVNHGAPLFHIPAADQRTKPLISALLASGHVAEWHGTCGGINAVTGALSAGEGSRGELEVGDKLFSRYTGTPGMSALAGGCLELARRANPAALDVRFGIRVKEFRPKKVSGSIVSWEIFDKDGRSHGEFDWVVVSGATPALARWRAGFKEEPPVLEAAQVSGSARMQRLVAALDPPDKPLAYEQTHVALLAWDVSRGDAARILREQLPFDITHVSEDAALAKVSLQSLGPPYAVVALHSTGDFARRHKAVMGSGSYVSVANKVEGSVTDEAAVAQELFASFQRLLASQGAAAMPPPTWGPALHRWGAAFPAPALPGPLASEEAWVLPAERFAFAGDFLAPPVACVAAALRSGLATGESLLRHVGQGLPSSEL</sequence>
<evidence type="ECO:0000313" key="1">
    <source>
        <dbReference type="EMBL" id="CAE8692007.1"/>
    </source>
</evidence>
<name>A0A813K5R3_POLGL</name>
<protein>
    <recommendedName>
        <fullName evidence="3">Amine oxidase</fullName>
    </recommendedName>
</protein>
<dbReference type="Pfam" id="PF13450">
    <property type="entry name" value="NAD_binding_8"/>
    <property type="match status" value="1"/>
</dbReference>
<gene>
    <name evidence="1" type="ORF">PGLA2088_LOCUS27689</name>
</gene>
<dbReference type="SUPFAM" id="SSF51905">
    <property type="entry name" value="FAD/NAD(P)-binding domain"/>
    <property type="match status" value="1"/>
</dbReference>
<feature type="non-terminal residue" evidence="1">
    <location>
        <position position="548"/>
    </location>
</feature>
<evidence type="ECO:0008006" key="3">
    <source>
        <dbReference type="Google" id="ProtNLM"/>
    </source>
</evidence>
<dbReference type="Gene3D" id="3.90.660.10">
    <property type="match status" value="1"/>
</dbReference>